<feature type="non-terminal residue" evidence="2">
    <location>
        <position position="988"/>
    </location>
</feature>
<dbReference type="Pfam" id="PF00400">
    <property type="entry name" value="WD40"/>
    <property type="match status" value="2"/>
</dbReference>
<feature type="repeat" description="WD" evidence="1">
    <location>
        <begin position="133"/>
        <end position="161"/>
    </location>
</feature>
<organism evidence="2 3">
    <name type="scientific">Thraustotheca clavata</name>
    <dbReference type="NCBI Taxonomy" id="74557"/>
    <lineage>
        <taxon>Eukaryota</taxon>
        <taxon>Sar</taxon>
        <taxon>Stramenopiles</taxon>
        <taxon>Oomycota</taxon>
        <taxon>Saprolegniomycetes</taxon>
        <taxon>Saprolegniales</taxon>
        <taxon>Achlyaceae</taxon>
        <taxon>Thraustotheca</taxon>
    </lineage>
</organism>
<dbReference type="PROSITE" id="PS50294">
    <property type="entry name" value="WD_REPEATS_REGION"/>
    <property type="match status" value="1"/>
</dbReference>
<keyword evidence="3" id="KW-1185">Reference proteome</keyword>
<dbReference type="InterPro" id="IPR015943">
    <property type="entry name" value="WD40/YVTN_repeat-like_dom_sf"/>
</dbReference>
<name>A0A1V9YST4_9STRA</name>
<dbReference type="PROSITE" id="PS50082">
    <property type="entry name" value="WD_REPEATS_2"/>
    <property type="match status" value="2"/>
</dbReference>
<protein>
    <submittedName>
        <fullName evidence="2">Uncharacterized protein</fullName>
    </submittedName>
</protein>
<dbReference type="InterPro" id="IPR036322">
    <property type="entry name" value="WD40_repeat_dom_sf"/>
</dbReference>
<gene>
    <name evidence="2" type="ORF">THRCLA_10082</name>
</gene>
<comment type="caution">
    <text evidence="2">The sequence shown here is derived from an EMBL/GenBank/DDBJ whole genome shotgun (WGS) entry which is preliminary data.</text>
</comment>
<reference evidence="2 3" key="1">
    <citation type="journal article" date="2014" name="Genome Biol. Evol.">
        <title>The secreted proteins of Achlya hypogyna and Thraustotheca clavata identify the ancestral oomycete secretome and reveal gene acquisitions by horizontal gene transfer.</title>
        <authorList>
            <person name="Misner I."/>
            <person name="Blouin N."/>
            <person name="Leonard G."/>
            <person name="Richards T.A."/>
            <person name="Lane C.E."/>
        </authorList>
    </citation>
    <scope>NUCLEOTIDE SEQUENCE [LARGE SCALE GENOMIC DNA]</scope>
    <source>
        <strain evidence="2 3">ATCC 34112</strain>
    </source>
</reference>
<feature type="repeat" description="WD" evidence="1">
    <location>
        <begin position="255"/>
        <end position="289"/>
    </location>
</feature>
<sequence>MDVYLLKKHKYPQPWTHSHGNDLLGMAYIAAPYCSYDSVPDVHTPKDTSNSTALNGLECVSAYGLSKLAVGDNQGAVHIVDLSWPLKPPTTLHTRHTSSILAMAYGSQGYLATGGRDRVIHIYAAHGECMKKLENHSGAVYKLQFTDDGKRLVSGGADHSVVGEDRVFRYNSMPVTGGKLHDLAVVGNELLVTSTHARVDVHTLISNKPVSSHAIGEHHRISIAPGGSLLGLSGATVDKCVYVADFNSGEILAKAAGHGDTITSIKFSIDGRRLISTSADGCIFVWRLSEDLQALYKSKIPMLSSPVVQEQPPPPVQPIQPEILPPPAPPVASRVPPPKTVQVNNIPLVAPVQPTFQPLDTVATKIELPVEAVQKPWQDGKQPVPGPMAPLELEDWMKTRDVPRFDNDEKKPNNINWQTDRVPDWAKTIKPAQKEELPRPPESKGKWAAQGVVDSIAMVESSSSSESDSESEESQVLYIKQSNGSLQSIEIPMKRTSENIITDVPLSHISHSVTLSQAREIHSKKKRQQEAANAVAEMQAKLGQLGILKKRDDNPLAMDVGINFAAEYYKDIHPLSLKCNSAIEAHDKCSDLSPGELSSNQPKVIPNEATIVTEMLSTTKYYTAPSNLSVEELPSGSLSHFVTGYVSSNNENANPLLESGDSDVSLSNHNYEQELEPINSSFDVIPRNLSLSSFISGHNHSQQTSEPCYLSKSLELTQPKQSLEVCHETSQNSIMGLQESVDMTPLSSSLSLFVAGHNIKSEPPVSLQQSIDMTPTNISLGSFVTEYNDQPAKVTQSIDFTPTNMSLSTFVSGYHEKPKDIILRAPSVENSIDLTPTNASLSTFVSGYHEKPKEINSRASPVEKSIDLTPTNMSLSTFVAGHHGESKEMNLRAPSVEKSFDLTPTNMSLSTFVSGHHENSSPNAISNKHSVDLTPTNVSLSSFTTGHNDTSAMLAENLTNLYSSANSSIDLTPTNVSLSNFVSGNEHT</sequence>
<dbReference type="PANTHER" id="PTHR45589:SF1">
    <property type="entry name" value="WD REPEAT DOMAIN 62, ISOFORM G"/>
    <property type="match status" value="1"/>
</dbReference>
<evidence type="ECO:0000313" key="3">
    <source>
        <dbReference type="Proteomes" id="UP000243217"/>
    </source>
</evidence>
<dbReference type="PANTHER" id="PTHR45589">
    <property type="entry name" value="WD REPEAT DOMAIN 62, ISOFORM G"/>
    <property type="match status" value="1"/>
</dbReference>
<dbReference type="AlphaFoldDB" id="A0A1V9YST4"/>
<dbReference type="Proteomes" id="UP000243217">
    <property type="component" value="Unassembled WGS sequence"/>
</dbReference>
<evidence type="ECO:0000256" key="1">
    <source>
        <dbReference type="PROSITE-ProRule" id="PRU00221"/>
    </source>
</evidence>
<evidence type="ECO:0000313" key="2">
    <source>
        <dbReference type="EMBL" id="OQR88812.1"/>
    </source>
</evidence>
<dbReference type="OrthoDB" id="109229at2759"/>
<dbReference type="InterPro" id="IPR001680">
    <property type="entry name" value="WD40_rpt"/>
</dbReference>
<proteinExistence type="predicted"/>
<accession>A0A1V9YST4</accession>
<dbReference type="Gene3D" id="2.130.10.10">
    <property type="entry name" value="YVTN repeat-like/Quinoprotein amine dehydrogenase"/>
    <property type="match status" value="2"/>
</dbReference>
<keyword evidence="1" id="KW-0853">WD repeat</keyword>
<dbReference type="InterPro" id="IPR052779">
    <property type="entry name" value="WDR62"/>
</dbReference>
<dbReference type="SMART" id="SM00320">
    <property type="entry name" value="WD40"/>
    <property type="match status" value="3"/>
</dbReference>
<dbReference type="EMBL" id="JNBS01002996">
    <property type="protein sequence ID" value="OQR88812.1"/>
    <property type="molecule type" value="Genomic_DNA"/>
</dbReference>
<dbReference type="SUPFAM" id="SSF50978">
    <property type="entry name" value="WD40 repeat-like"/>
    <property type="match status" value="1"/>
</dbReference>